<reference evidence="1" key="1">
    <citation type="submission" date="2023-10" db="EMBL/GenBank/DDBJ databases">
        <title>Characterization and genome sequence of Mycobacterium intracellulare ABSURDO, a novel pathogenic isolate with three colony morphotypes that vary in growth and acid-fastness.</title>
        <authorList>
            <person name="Jude B.A."/>
            <person name="Robinson R.T."/>
        </authorList>
    </citation>
    <scope>NUCLEOTIDE SEQUENCE</scope>
    <source>
        <strain evidence="1">ABSURDO Component B</strain>
    </source>
</reference>
<organism evidence="1 2">
    <name type="scientific">Mycobacterium intracellulare</name>
    <dbReference type="NCBI Taxonomy" id="1767"/>
    <lineage>
        <taxon>Bacteria</taxon>
        <taxon>Bacillati</taxon>
        <taxon>Actinomycetota</taxon>
        <taxon>Actinomycetes</taxon>
        <taxon>Mycobacteriales</taxon>
        <taxon>Mycobacteriaceae</taxon>
        <taxon>Mycobacterium</taxon>
        <taxon>Mycobacterium avium complex (MAC)</taxon>
    </lineage>
</organism>
<evidence type="ECO:0000313" key="2">
    <source>
        <dbReference type="Proteomes" id="UP001187143"/>
    </source>
</evidence>
<accession>A0AAE4RIR9</accession>
<name>A0AAE4RIR9_MYCIT</name>
<proteinExistence type="predicted"/>
<dbReference type="AlphaFoldDB" id="A0AAE4RIR9"/>
<gene>
    <name evidence="1" type="ORF">R4F53_15545</name>
</gene>
<sequence>MARLRLPAAQPVSDYDDSGDWFRAVHCLSYAKHVGVVDDSCAAVANFLDAWEAANGGPPRRLDGERMSSWPAFCGGRERFTVPGFRGERKLTELAVREGWYAAVDYMDL</sequence>
<evidence type="ECO:0000313" key="1">
    <source>
        <dbReference type="EMBL" id="MDV7013702.1"/>
    </source>
</evidence>
<dbReference type="RefSeq" id="WP_042911544.1">
    <property type="nucleotide sequence ID" value="NZ_JAEKMV010000020.1"/>
</dbReference>
<dbReference type="EMBL" id="JAWLLD010000016">
    <property type="protein sequence ID" value="MDV7013702.1"/>
    <property type="molecule type" value="Genomic_DNA"/>
</dbReference>
<protein>
    <submittedName>
        <fullName evidence="1">Uncharacterized protein</fullName>
    </submittedName>
</protein>
<dbReference type="Proteomes" id="UP001187143">
    <property type="component" value="Unassembled WGS sequence"/>
</dbReference>
<comment type="caution">
    <text evidence="1">The sequence shown here is derived from an EMBL/GenBank/DDBJ whole genome shotgun (WGS) entry which is preliminary data.</text>
</comment>